<keyword evidence="4" id="KW-0804">Transcription</keyword>
<dbReference type="InterPro" id="IPR036390">
    <property type="entry name" value="WH_DNA-bd_sf"/>
</dbReference>
<evidence type="ECO:0000256" key="3">
    <source>
        <dbReference type="ARBA" id="ARBA00023125"/>
    </source>
</evidence>
<feature type="domain" description="HTH lysR-type" evidence="5">
    <location>
        <begin position="1"/>
        <end position="58"/>
    </location>
</feature>
<proteinExistence type="inferred from homology"/>
<gene>
    <name evidence="6" type="ORF">MMF98_12300</name>
</gene>
<dbReference type="GO" id="GO:0003700">
    <property type="term" value="F:DNA-binding transcription factor activity"/>
    <property type="evidence" value="ECO:0007669"/>
    <property type="project" value="InterPro"/>
</dbReference>
<protein>
    <submittedName>
        <fullName evidence="6">LysR substrate-binding domain-containing protein</fullName>
    </submittedName>
</protein>
<dbReference type="InterPro" id="IPR036388">
    <property type="entry name" value="WH-like_DNA-bd_sf"/>
</dbReference>
<dbReference type="SUPFAM" id="SSF46785">
    <property type="entry name" value="Winged helix' DNA-binding domain"/>
    <property type="match status" value="1"/>
</dbReference>
<evidence type="ECO:0000259" key="5">
    <source>
        <dbReference type="PROSITE" id="PS50931"/>
    </source>
</evidence>
<accession>A0A9X1W0R8</accession>
<dbReference type="PANTHER" id="PTHR30427">
    <property type="entry name" value="TRANSCRIPTIONAL ACTIVATOR PROTEIN LYSR"/>
    <property type="match status" value="1"/>
</dbReference>
<comment type="caution">
    <text evidence="6">The sequence shown here is derived from an EMBL/GenBank/DDBJ whole genome shotgun (WGS) entry which is preliminary data.</text>
</comment>
<dbReference type="InterPro" id="IPR005119">
    <property type="entry name" value="LysR_subst-bd"/>
</dbReference>
<reference evidence="6" key="1">
    <citation type="submission" date="2022-03" db="EMBL/GenBank/DDBJ databases">
        <authorList>
            <person name="Woo C.Y."/>
        </authorList>
    </citation>
    <scope>NUCLEOTIDE SEQUENCE</scope>
    <source>
        <strain evidence="6">CYS-02</strain>
    </source>
</reference>
<dbReference type="Gene3D" id="1.10.10.10">
    <property type="entry name" value="Winged helix-like DNA-binding domain superfamily/Winged helix DNA-binding domain"/>
    <property type="match status" value="1"/>
</dbReference>
<dbReference type="RefSeq" id="WP_243306560.1">
    <property type="nucleotide sequence ID" value="NZ_JALGBI010000001.1"/>
</dbReference>
<evidence type="ECO:0000256" key="1">
    <source>
        <dbReference type="ARBA" id="ARBA00009437"/>
    </source>
</evidence>
<dbReference type="PRINTS" id="PR00039">
    <property type="entry name" value="HTHLYSR"/>
</dbReference>
<dbReference type="GO" id="GO:0043565">
    <property type="term" value="F:sequence-specific DNA binding"/>
    <property type="evidence" value="ECO:0007669"/>
    <property type="project" value="TreeGrafter"/>
</dbReference>
<dbReference type="Proteomes" id="UP001139447">
    <property type="component" value="Unassembled WGS sequence"/>
</dbReference>
<dbReference type="PANTHER" id="PTHR30427:SF1">
    <property type="entry name" value="TRANSCRIPTIONAL ACTIVATOR PROTEIN LYSR"/>
    <property type="match status" value="1"/>
</dbReference>
<dbReference type="GO" id="GO:0010628">
    <property type="term" value="P:positive regulation of gene expression"/>
    <property type="evidence" value="ECO:0007669"/>
    <property type="project" value="TreeGrafter"/>
</dbReference>
<name>A0A9X1W0R8_9BURK</name>
<evidence type="ECO:0000256" key="4">
    <source>
        <dbReference type="ARBA" id="ARBA00023163"/>
    </source>
</evidence>
<evidence type="ECO:0000256" key="2">
    <source>
        <dbReference type="ARBA" id="ARBA00023015"/>
    </source>
</evidence>
<evidence type="ECO:0000313" key="6">
    <source>
        <dbReference type="EMBL" id="MCJ0763988.1"/>
    </source>
</evidence>
<organism evidence="6 7">
    <name type="scientific">Variovorax terrae</name>
    <dbReference type="NCBI Taxonomy" id="2923278"/>
    <lineage>
        <taxon>Bacteria</taxon>
        <taxon>Pseudomonadati</taxon>
        <taxon>Pseudomonadota</taxon>
        <taxon>Betaproteobacteria</taxon>
        <taxon>Burkholderiales</taxon>
        <taxon>Comamonadaceae</taxon>
        <taxon>Variovorax</taxon>
    </lineage>
</organism>
<dbReference type="Gene3D" id="3.40.190.290">
    <property type="match status" value="1"/>
</dbReference>
<evidence type="ECO:0000313" key="7">
    <source>
        <dbReference type="Proteomes" id="UP001139447"/>
    </source>
</evidence>
<keyword evidence="3" id="KW-0238">DNA-binding</keyword>
<dbReference type="Pfam" id="PF00126">
    <property type="entry name" value="HTH_1"/>
    <property type="match status" value="1"/>
</dbReference>
<keyword evidence="7" id="KW-1185">Reference proteome</keyword>
<dbReference type="Pfam" id="PF03466">
    <property type="entry name" value="LysR_substrate"/>
    <property type="match status" value="1"/>
</dbReference>
<sequence>MNFKQLEAFQAIMASGSATGAAERLGLSQSAISRLLAQFEEDLGLRLFVREKGRLVPTREAEALLQDAQGLVDSAQCLRRHSEQLRLGGFKRRLLKVAVPSTLATALMPSIAQRFMREHPDAVLEILSGSYSDTERALLSRDADVGLVRLPMEMPGLHASACLESDAVCIMPLGHPLEHLPSISPLDLLDTTLILLGRQRLIRHEIDMAFRQARVQPRVAIEVHSVSVACSHVAQGLGVSIVNALLASYCRPMGFSSRPFKPRISYQLGVATLGSSAQAPLNAAFSQLLLDAILAAVRPEDHTRIISAPAA</sequence>
<dbReference type="PROSITE" id="PS50931">
    <property type="entry name" value="HTH_LYSR"/>
    <property type="match status" value="1"/>
</dbReference>
<dbReference type="AlphaFoldDB" id="A0A9X1W0R8"/>
<dbReference type="InterPro" id="IPR000847">
    <property type="entry name" value="LysR_HTH_N"/>
</dbReference>
<comment type="similarity">
    <text evidence="1">Belongs to the LysR transcriptional regulatory family.</text>
</comment>
<dbReference type="SUPFAM" id="SSF53850">
    <property type="entry name" value="Periplasmic binding protein-like II"/>
    <property type="match status" value="1"/>
</dbReference>
<keyword evidence="2" id="KW-0805">Transcription regulation</keyword>
<dbReference type="EMBL" id="JALGBI010000001">
    <property type="protein sequence ID" value="MCJ0763988.1"/>
    <property type="molecule type" value="Genomic_DNA"/>
</dbReference>